<comment type="caution">
    <text evidence="7">The sequence shown here is derived from an EMBL/GenBank/DDBJ whole genome shotgun (WGS) entry which is preliminary data.</text>
</comment>
<name>A0ABW9XP27_9BACL</name>
<proteinExistence type="predicted"/>
<dbReference type="Pfam" id="PF02909">
    <property type="entry name" value="TetR_C_1"/>
    <property type="match status" value="1"/>
</dbReference>
<dbReference type="Gene3D" id="1.10.357.10">
    <property type="entry name" value="Tetracycline Repressor, domain 2"/>
    <property type="match status" value="1"/>
</dbReference>
<evidence type="ECO:0000256" key="5">
    <source>
        <dbReference type="SAM" id="MobiDB-lite"/>
    </source>
</evidence>
<keyword evidence="3" id="KW-0804">Transcription</keyword>
<feature type="region of interest" description="Disordered" evidence="5">
    <location>
        <begin position="1"/>
        <end position="34"/>
    </location>
</feature>
<dbReference type="PROSITE" id="PS50977">
    <property type="entry name" value="HTH_TETR_2"/>
    <property type="match status" value="1"/>
</dbReference>
<dbReference type="InterPro" id="IPR050109">
    <property type="entry name" value="HTH-type_TetR-like_transc_reg"/>
</dbReference>
<dbReference type="SUPFAM" id="SSF48498">
    <property type="entry name" value="Tetracyclin repressor-like, C-terminal domain"/>
    <property type="match status" value="1"/>
</dbReference>
<accession>A0ABW9XP27</accession>
<dbReference type="InterPro" id="IPR009057">
    <property type="entry name" value="Homeodomain-like_sf"/>
</dbReference>
<dbReference type="InterPro" id="IPR001647">
    <property type="entry name" value="HTH_TetR"/>
</dbReference>
<feature type="DNA-binding region" description="H-T-H motif" evidence="4">
    <location>
        <begin position="87"/>
        <end position="106"/>
    </location>
</feature>
<keyword evidence="8" id="KW-1185">Reference proteome</keyword>
<evidence type="ECO:0000256" key="2">
    <source>
        <dbReference type="ARBA" id="ARBA00023125"/>
    </source>
</evidence>
<sequence>MPDRKPTEDEAPDRKEIAGDTNRKEIVGEAERKETEDEALLQLPRGVALSWGIVKQGKRGPKGELSINQIVAAAIAIADQDGLQAVSMSRVAQSLGYTTMSLYRYITSKDDLLLLMQEAVCEIPVPADESGQDWREGLRAYVRESVAVFVKHPWYGDMPITSVPVTPNIIGWIDWVLRVMRPLQLDDFEKMSIMLLLSSYARSTGLIRRDMVNAIRAGGSPEDFMGVSMSAALKRLVKPERYPDLYPVVMSGIYAGEREAESTVGDDLEFGLERILDGIEQYLERRRQSNGDR</sequence>
<evidence type="ECO:0000256" key="1">
    <source>
        <dbReference type="ARBA" id="ARBA00023015"/>
    </source>
</evidence>
<gene>
    <name evidence="7" type="ORF">GT019_09710</name>
</gene>
<dbReference type="Gene3D" id="1.10.10.60">
    <property type="entry name" value="Homeodomain-like"/>
    <property type="match status" value="1"/>
</dbReference>
<dbReference type="RefSeq" id="WP_161742945.1">
    <property type="nucleotide sequence ID" value="NZ_JAAAMV010000004.1"/>
</dbReference>
<dbReference type="SUPFAM" id="SSF46689">
    <property type="entry name" value="Homeodomain-like"/>
    <property type="match status" value="1"/>
</dbReference>
<evidence type="ECO:0000256" key="4">
    <source>
        <dbReference type="PROSITE-ProRule" id="PRU00335"/>
    </source>
</evidence>
<protein>
    <submittedName>
        <fullName evidence="7">TetR family transcriptional regulator</fullName>
    </submittedName>
</protein>
<evidence type="ECO:0000313" key="7">
    <source>
        <dbReference type="EMBL" id="NBD24149.1"/>
    </source>
</evidence>
<dbReference type="Pfam" id="PF00440">
    <property type="entry name" value="TetR_N"/>
    <property type="match status" value="1"/>
</dbReference>
<evidence type="ECO:0000256" key="3">
    <source>
        <dbReference type="ARBA" id="ARBA00023163"/>
    </source>
</evidence>
<evidence type="ECO:0000313" key="8">
    <source>
        <dbReference type="Proteomes" id="UP000665561"/>
    </source>
</evidence>
<evidence type="ECO:0000259" key="6">
    <source>
        <dbReference type="PROSITE" id="PS50977"/>
    </source>
</evidence>
<reference evidence="7 8" key="1">
    <citation type="submission" date="2020-01" db="EMBL/GenBank/DDBJ databases">
        <title>Paenibacillus soybeanensis sp. nov. isolated from the nodules of soybean (Glycine max(L.) Merr).</title>
        <authorList>
            <person name="Wang H."/>
        </authorList>
    </citation>
    <scope>NUCLEOTIDE SEQUENCE [LARGE SCALE GENOMIC DNA]</scope>
    <source>
        <strain evidence="7 8">T1</strain>
    </source>
</reference>
<dbReference type="PANTHER" id="PTHR30055">
    <property type="entry name" value="HTH-TYPE TRANSCRIPTIONAL REGULATOR RUTR"/>
    <property type="match status" value="1"/>
</dbReference>
<dbReference type="Proteomes" id="UP000665561">
    <property type="component" value="Unassembled WGS sequence"/>
</dbReference>
<organism evidence="7 8">
    <name type="scientific">Paenibacillus glycinis</name>
    <dbReference type="NCBI Taxonomy" id="2697035"/>
    <lineage>
        <taxon>Bacteria</taxon>
        <taxon>Bacillati</taxon>
        <taxon>Bacillota</taxon>
        <taxon>Bacilli</taxon>
        <taxon>Bacillales</taxon>
        <taxon>Paenibacillaceae</taxon>
        <taxon>Paenibacillus</taxon>
    </lineage>
</organism>
<dbReference type="InterPro" id="IPR036271">
    <property type="entry name" value="Tet_transcr_reg_TetR-rel_C_sf"/>
</dbReference>
<dbReference type="PANTHER" id="PTHR30055:SF151">
    <property type="entry name" value="TRANSCRIPTIONAL REGULATORY PROTEIN"/>
    <property type="match status" value="1"/>
</dbReference>
<keyword evidence="2 4" id="KW-0238">DNA-binding</keyword>
<feature type="domain" description="HTH tetR-type" evidence="6">
    <location>
        <begin position="64"/>
        <end position="124"/>
    </location>
</feature>
<dbReference type="EMBL" id="JAAAMV010000004">
    <property type="protein sequence ID" value="NBD24149.1"/>
    <property type="molecule type" value="Genomic_DNA"/>
</dbReference>
<keyword evidence="1" id="KW-0805">Transcription regulation</keyword>
<dbReference type="InterPro" id="IPR004111">
    <property type="entry name" value="Repressor_TetR_C"/>
</dbReference>